<dbReference type="AlphaFoldDB" id="A0A0M0JPX8"/>
<dbReference type="InterPro" id="IPR016040">
    <property type="entry name" value="NAD(P)-bd_dom"/>
</dbReference>
<dbReference type="InterPro" id="IPR036291">
    <property type="entry name" value="NAD(P)-bd_dom_sf"/>
</dbReference>
<proteinExistence type="predicted"/>
<dbReference type="SUPFAM" id="SSF51735">
    <property type="entry name" value="NAD(P)-binding Rossmann-fold domains"/>
    <property type="match status" value="1"/>
</dbReference>
<feature type="chain" id="PRO_5005602038" description="NAD(P)-binding domain-containing protein" evidence="1">
    <location>
        <begin position="17"/>
        <end position="280"/>
    </location>
</feature>
<keyword evidence="4" id="KW-1185">Reference proteome</keyword>
<protein>
    <recommendedName>
        <fullName evidence="2">NAD(P)-binding domain-containing protein</fullName>
    </recommendedName>
</protein>
<feature type="signal peptide" evidence="1">
    <location>
        <begin position="1"/>
        <end position="16"/>
    </location>
</feature>
<organism evidence="3 4">
    <name type="scientific">Chrysochromulina tobinii</name>
    <dbReference type="NCBI Taxonomy" id="1460289"/>
    <lineage>
        <taxon>Eukaryota</taxon>
        <taxon>Haptista</taxon>
        <taxon>Haptophyta</taxon>
        <taxon>Prymnesiophyceae</taxon>
        <taxon>Prymnesiales</taxon>
        <taxon>Chrysochromulinaceae</taxon>
        <taxon>Chrysochromulina</taxon>
    </lineage>
</organism>
<dbReference type="OrthoDB" id="276721at2759"/>
<dbReference type="PANTHER" id="PTHR12126">
    <property type="entry name" value="NADH-UBIQUINONE OXIDOREDUCTASE 39 KDA SUBUNIT-RELATED"/>
    <property type="match status" value="1"/>
</dbReference>
<dbReference type="GO" id="GO:0005739">
    <property type="term" value="C:mitochondrion"/>
    <property type="evidence" value="ECO:0007669"/>
    <property type="project" value="TreeGrafter"/>
</dbReference>
<evidence type="ECO:0000256" key="1">
    <source>
        <dbReference type="SAM" id="SignalP"/>
    </source>
</evidence>
<evidence type="ECO:0000313" key="3">
    <source>
        <dbReference type="EMBL" id="KOO28352.1"/>
    </source>
</evidence>
<sequence length="280" mass="28136">MQRFLVLAALAPAASALKVTVLGGSGFVGSRVCKSLVDAGAEVISVSSSGAAPSREEWTKAVDWRKNNLLRGPREQLVEAMGQPDAVVSAVGVIGFDVQGSLLGNGVANAEGAKAAKAAGAARFVYVSVASDVTNAKGWLPLWGIGGYFDGKAQAEQAILDAGFKATTFVRPSFIYGGDSFGLFPPRVNAAYGSAVEELLSAGPIVALANALPGLLKVALRPPVSVDAVAGAAAAAALGKLDASVLDGTPAINEAAGQPKATGLSDFINGVKDKLSSATA</sequence>
<dbReference type="Gene3D" id="3.40.50.720">
    <property type="entry name" value="NAD(P)-binding Rossmann-like Domain"/>
    <property type="match status" value="1"/>
</dbReference>
<name>A0A0M0JPX8_9EUKA</name>
<dbReference type="PANTHER" id="PTHR12126:SF16">
    <property type="entry name" value="MIOREX COMPLEX COMPONENT 2"/>
    <property type="match status" value="1"/>
</dbReference>
<dbReference type="Pfam" id="PF13460">
    <property type="entry name" value="NAD_binding_10"/>
    <property type="match status" value="1"/>
</dbReference>
<evidence type="ECO:0000313" key="4">
    <source>
        <dbReference type="Proteomes" id="UP000037460"/>
    </source>
</evidence>
<reference evidence="4" key="1">
    <citation type="journal article" date="2015" name="PLoS Genet.">
        <title>Genome Sequence and Transcriptome Analyses of Chrysochromulina tobin: Metabolic Tools for Enhanced Algal Fitness in the Prominent Order Prymnesiales (Haptophyceae).</title>
        <authorList>
            <person name="Hovde B.T."/>
            <person name="Deodato C.R."/>
            <person name="Hunsperger H.M."/>
            <person name="Ryken S.A."/>
            <person name="Yost W."/>
            <person name="Jha R.K."/>
            <person name="Patterson J."/>
            <person name="Monnat R.J. Jr."/>
            <person name="Barlow S.B."/>
            <person name="Starkenburg S.R."/>
            <person name="Cattolico R.A."/>
        </authorList>
    </citation>
    <scope>NUCLEOTIDE SEQUENCE</scope>
    <source>
        <strain evidence="4">CCMP291</strain>
    </source>
</reference>
<dbReference type="GO" id="GO:0044877">
    <property type="term" value="F:protein-containing complex binding"/>
    <property type="evidence" value="ECO:0007669"/>
    <property type="project" value="TreeGrafter"/>
</dbReference>
<keyword evidence="1" id="KW-0732">Signal</keyword>
<dbReference type="Proteomes" id="UP000037460">
    <property type="component" value="Unassembled WGS sequence"/>
</dbReference>
<feature type="domain" description="NAD(P)-binding" evidence="2">
    <location>
        <begin position="23"/>
        <end position="177"/>
    </location>
</feature>
<gene>
    <name evidence="3" type="ORF">Ctob_010587</name>
</gene>
<evidence type="ECO:0000259" key="2">
    <source>
        <dbReference type="Pfam" id="PF13460"/>
    </source>
</evidence>
<dbReference type="InterPro" id="IPR051207">
    <property type="entry name" value="ComplexI_NDUFA9_subunit"/>
</dbReference>
<dbReference type="EMBL" id="JWZX01002580">
    <property type="protein sequence ID" value="KOO28352.1"/>
    <property type="molecule type" value="Genomic_DNA"/>
</dbReference>
<accession>A0A0M0JPX8</accession>
<comment type="caution">
    <text evidence="3">The sequence shown here is derived from an EMBL/GenBank/DDBJ whole genome shotgun (WGS) entry which is preliminary data.</text>
</comment>